<dbReference type="InterPro" id="IPR003386">
    <property type="entry name" value="LACT/PDAT_acylTrfase"/>
</dbReference>
<evidence type="ECO:0000313" key="3">
    <source>
        <dbReference type="Proteomes" id="UP001141327"/>
    </source>
</evidence>
<evidence type="ECO:0000256" key="1">
    <source>
        <dbReference type="SAM" id="SignalP"/>
    </source>
</evidence>
<dbReference type="SUPFAM" id="SSF53474">
    <property type="entry name" value="alpha/beta-Hydrolases"/>
    <property type="match status" value="1"/>
</dbReference>
<sequence length="405" mass="44700">MRKCVALWLFLSLVASSAALNPILLVPGLTCSVLETKMHKTSVPHAYCEKHIKDWSRIWLSLPELAPDLVDCFVDTVTVHYDINTNNYHNTKGVEIQAADFGGMGGLYSLDPAFPLKAETILYGHLIDFLEKKLGYVERETLFGATYDWRMAAPDQLETNGMFAKLDSLVEEAYTKTGLPVYLMGHSMGAPFAHMYLTTHTPEAWKQKYIAGLITLGGPFGGASDATEYSLCGTKWRIPISMENMKAIMRHMGSVAWMMPRGPAFEGIPIVSTPQRNYTAADLQQLYTDGASPEMAAILSHVQPFVAETSFLPPGVPTYIVYSLNQTTSLTFFEPEGPTCGKGPTSMIATRPGDGTVPDLSLLSFKYWKTQPQPVVPIQVSTDHVAMLSDPEVHEAIRNIVMPKQ</sequence>
<dbReference type="Gene3D" id="3.40.50.1820">
    <property type="entry name" value="alpha/beta hydrolase"/>
    <property type="match status" value="1"/>
</dbReference>
<dbReference type="PANTHER" id="PTHR11440">
    <property type="entry name" value="LECITHIN-CHOLESTEROL ACYLTRANSFERASE-RELATED"/>
    <property type="match status" value="1"/>
</dbReference>
<keyword evidence="1" id="KW-0732">Signal</keyword>
<proteinExistence type="predicted"/>
<reference evidence="2" key="1">
    <citation type="journal article" date="2022" name="bioRxiv">
        <title>Genomics of Preaxostyla Flagellates Illuminates Evolutionary Transitions and the Path Towards Mitochondrial Loss.</title>
        <authorList>
            <person name="Novak L.V.F."/>
            <person name="Treitli S.C."/>
            <person name="Pyrih J."/>
            <person name="Halakuc P."/>
            <person name="Pipaliya S.V."/>
            <person name="Vacek V."/>
            <person name="Brzon O."/>
            <person name="Soukal P."/>
            <person name="Eme L."/>
            <person name="Dacks J.B."/>
            <person name="Karnkowska A."/>
            <person name="Elias M."/>
            <person name="Hampl V."/>
        </authorList>
    </citation>
    <scope>NUCLEOTIDE SEQUENCE</scope>
    <source>
        <strain evidence="2">RCP-MX</strain>
    </source>
</reference>
<feature type="signal peptide" evidence="1">
    <location>
        <begin position="1"/>
        <end position="19"/>
    </location>
</feature>
<comment type="caution">
    <text evidence="2">The sequence shown here is derived from an EMBL/GenBank/DDBJ whole genome shotgun (WGS) entry which is preliminary data.</text>
</comment>
<name>A0ABQ8UTP1_9EUKA</name>
<organism evidence="2 3">
    <name type="scientific">Paratrimastix pyriformis</name>
    <dbReference type="NCBI Taxonomy" id="342808"/>
    <lineage>
        <taxon>Eukaryota</taxon>
        <taxon>Metamonada</taxon>
        <taxon>Preaxostyla</taxon>
        <taxon>Paratrimastigidae</taxon>
        <taxon>Paratrimastix</taxon>
    </lineage>
</organism>
<accession>A0ABQ8UTP1</accession>
<dbReference type="EMBL" id="JAPMOS010000006">
    <property type="protein sequence ID" value="KAJ4461703.1"/>
    <property type="molecule type" value="Genomic_DNA"/>
</dbReference>
<protein>
    <submittedName>
        <fullName evidence="2">Group XV phospholipase A2</fullName>
    </submittedName>
</protein>
<dbReference type="InterPro" id="IPR029058">
    <property type="entry name" value="AB_hydrolase_fold"/>
</dbReference>
<evidence type="ECO:0000313" key="2">
    <source>
        <dbReference type="EMBL" id="KAJ4461703.1"/>
    </source>
</evidence>
<dbReference type="Proteomes" id="UP001141327">
    <property type="component" value="Unassembled WGS sequence"/>
</dbReference>
<feature type="chain" id="PRO_5046616791" evidence="1">
    <location>
        <begin position="20"/>
        <end position="405"/>
    </location>
</feature>
<gene>
    <name evidence="2" type="ORF">PAPYR_1831</name>
</gene>
<keyword evidence="3" id="KW-1185">Reference proteome</keyword>
<dbReference type="Pfam" id="PF02450">
    <property type="entry name" value="LCAT"/>
    <property type="match status" value="1"/>
</dbReference>